<dbReference type="RefSeq" id="WP_284187085.1">
    <property type="nucleotide sequence ID" value="NZ_BSPX01000011.1"/>
</dbReference>
<name>A0ABQ6FA63_9RHOO</name>
<dbReference type="PROSITE" id="PS51257">
    <property type="entry name" value="PROKAR_LIPOPROTEIN"/>
    <property type="match status" value="1"/>
</dbReference>
<accession>A0ABQ6FA63</accession>
<evidence type="ECO:0000256" key="1">
    <source>
        <dbReference type="SAM" id="SignalP"/>
    </source>
</evidence>
<feature type="chain" id="PRO_5046698248" evidence="1">
    <location>
        <begin position="25"/>
        <end position="108"/>
    </location>
</feature>
<feature type="signal peptide" evidence="1">
    <location>
        <begin position="1"/>
        <end position="24"/>
    </location>
</feature>
<proteinExistence type="predicted"/>
<organism evidence="2 3">
    <name type="scientific">Zoogloea oryzae</name>
    <dbReference type="NCBI Taxonomy" id="310767"/>
    <lineage>
        <taxon>Bacteria</taxon>
        <taxon>Pseudomonadati</taxon>
        <taxon>Pseudomonadota</taxon>
        <taxon>Betaproteobacteria</taxon>
        <taxon>Rhodocyclales</taxon>
        <taxon>Zoogloeaceae</taxon>
        <taxon>Zoogloea</taxon>
    </lineage>
</organism>
<reference evidence="3" key="1">
    <citation type="journal article" date="2019" name="Int. J. Syst. Evol. Microbiol.">
        <title>The Global Catalogue of Microorganisms (GCM) 10K type strain sequencing project: providing services to taxonomists for standard genome sequencing and annotation.</title>
        <authorList>
            <consortium name="The Broad Institute Genomics Platform"/>
            <consortium name="The Broad Institute Genome Sequencing Center for Infectious Disease"/>
            <person name="Wu L."/>
            <person name="Ma J."/>
        </authorList>
    </citation>
    <scope>NUCLEOTIDE SEQUENCE [LARGE SCALE GENOMIC DNA]</scope>
    <source>
        <strain evidence="3">NBRC 102407</strain>
    </source>
</reference>
<sequence>MQARRRPSAGLVAIALSCSAALLAGGCTTVVIHSDGVVKSESRFGILHLNLDPGRTTAVAVTSVGIASLPGSTAIGYTRWRGVGLPAVEGDRCLLVTFDSPQQSGAEE</sequence>
<keyword evidence="3" id="KW-1185">Reference proteome</keyword>
<protein>
    <submittedName>
        <fullName evidence="2">Uncharacterized protein</fullName>
    </submittedName>
</protein>
<comment type="caution">
    <text evidence="2">The sequence shown here is derived from an EMBL/GenBank/DDBJ whole genome shotgun (WGS) entry which is preliminary data.</text>
</comment>
<evidence type="ECO:0000313" key="3">
    <source>
        <dbReference type="Proteomes" id="UP001157167"/>
    </source>
</evidence>
<evidence type="ECO:0000313" key="2">
    <source>
        <dbReference type="EMBL" id="GLT21676.1"/>
    </source>
</evidence>
<keyword evidence="1" id="KW-0732">Signal</keyword>
<gene>
    <name evidence="2" type="ORF">GCM10007933_11280</name>
</gene>
<dbReference type="Proteomes" id="UP001157167">
    <property type="component" value="Unassembled WGS sequence"/>
</dbReference>
<dbReference type="EMBL" id="BSPX01000011">
    <property type="protein sequence ID" value="GLT21676.1"/>
    <property type="molecule type" value="Genomic_DNA"/>
</dbReference>